<protein>
    <recommendedName>
        <fullName evidence="2">Beta-ketoacyl synthase N-terminal domain-containing protein</fullName>
    </recommendedName>
</protein>
<feature type="non-terminal residue" evidence="1">
    <location>
        <position position="1"/>
    </location>
</feature>
<evidence type="ECO:0000313" key="1">
    <source>
        <dbReference type="EMBL" id="VAW90334.1"/>
    </source>
</evidence>
<accession>A0A3B1A9B0</accession>
<dbReference type="GO" id="GO:0016746">
    <property type="term" value="F:acyltransferase activity"/>
    <property type="evidence" value="ECO:0007669"/>
    <property type="project" value="InterPro"/>
</dbReference>
<evidence type="ECO:0008006" key="2">
    <source>
        <dbReference type="Google" id="ProtNLM"/>
    </source>
</evidence>
<dbReference type="AlphaFoldDB" id="A0A3B1A9B0"/>
<organism evidence="1">
    <name type="scientific">hydrothermal vent metagenome</name>
    <dbReference type="NCBI Taxonomy" id="652676"/>
    <lineage>
        <taxon>unclassified sequences</taxon>
        <taxon>metagenomes</taxon>
        <taxon>ecological metagenomes</taxon>
    </lineage>
</organism>
<reference evidence="1" key="1">
    <citation type="submission" date="2018-06" db="EMBL/GenBank/DDBJ databases">
        <authorList>
            <person name="Zhirakovskaya E."/>
        </authorList>
    </citation>
    <scope>NUCLEOTIDE SEQUENCE</scope>
</reference>
<dbReference type="InterPro" id="IPR016039">
    <property type="entry name" value="Thiolase-like"/>
</dbReference>
<proteinExistence type="predicted"/>
<dbReference type="EMBL" id="UOFQ01000182">
    <property type="protein sequence ID" value="VAW90334.1"/>
    <property type="molecule type" value="Genomic_DNA"/>
</dbReference>
<gene>
    <name evidence="1" type="ORF">MNBD_GAMMA17-1023</name>
</gene>
<dbReference type="Gene3D" id="3.40.47.10">
    <property type="match status" value="1"/>
</dbReference>
<name>A0A3B1A9B0_9ZZZZ</name>
<dbReference type="SUPFAM" id="SSF53901">
    <property type="entry name" value="Thiolase-like"/>
    <property type="match status" value="1"/>
</dbReference>
<sequence>GFYAIEAAIQLIEQGVAPFVVVGAVDSYLDHFLLKTLDSENRVLAEGIMNGFAPGEGAAFMVIQAATDECKIKLHPPGIAEEAGHRYSTETYQGDGLAEAVTEALSPLAGEQIKTVLAGFNGEHFNAKEWGVSTIRNSQGIASEHEMAHPADSLGDTGAALGLILVQLAVIGLEKGYYKGPVLAWGSSEFAPRGAVCIV</sequence>